<proteinExistence type="predicted"/>
<evidence type="ECO:0000313" key="2">
    <source>
        <dbReference type="WBParaSite" id="JU765_v2.g19512.t1"/>
    </source>
</evidence>
<organism evidence="1 2">
    <name type="scientific">Panagrolaimus sp. JU765</name>
    <dbReference type="NCBI Taxonomy" id="591449"/>
    <lineage>
        <taxon>Eukaryota</taxon>
        <taxon>Metazoa</taxon>
        <taxon>Ecdysozoa</taxon>
        <taxon>Nematoda</taxon>
        <taxon>Chromadorea</taxon>
        <taxon>Rhabditida</taxon>
        <taxon>Tylenchina</taxon>
        <taxon>Panagrolaimomorpha</taxon>
        <taxon>Panagrolaimoidea</taxon>
        <taxon>Panagrolaimidae</taxon>
        <taxon>Panagrolaimus</taxon>
    </lineage>
</organism>
<dbReference type="Proteomes" id="UP000887576">
    <property type="component" value="Unplaced"/>
</dbReference>
<evidence type="ECO:0000313" key="1">
    <source>
        <dbReference type="Proteomes" id="UP000887576"/>
    </source>
</evidence>
<protein>
    <submittedName>
        <fullName evidence="2">Non-specific serine/threonine protein kinase</fullName>
    </submittedName>
</protein>
<dbReference type="WBParaSite" id="JU765_v2.g19512.t1">
    <property type="protein sequence ID" value="JU765_v2.g19512.t1"/>
    <property type="gene ID" value="JU765_v2.g19512"/>
</dbReference>
<accession>A0AC34QV51</accession>
<reference evidence="2" key="1">
    <citation type="submission" date="2022-11" db="UniProtKB">
        <authorList>
            <consortium name="WormBaseParasite"/>
        </authorList>
    </citation>
    <scope>IDENTIFICATION</scope>
</reference>
<sequence length="660" mass="74545">MSTKNRELSDAEFLNGQYYLHSELGSGGFGKVRLATHALTGEQVAIKIIDKKAVGDDLLRVYTEREVLSTLVHQNVCRMYQYYENEHKCYFVMEYCNGGEMFDYIVKKDRLDESEARFFFRQLIQAMAYVHSNGVSHRDLKPENLMLTADLQLKVIDFGLAAQPRQGLVNALVTCCGSPAYAAPEIIENHKYYGHEVDIWSMGVLLYVLLCGVLPFEDESLPRLYKKIQNGKFYEPDFLSPLSKDLLRAMLQVNPRHRISMKDLREHKWVTKSYTSPLKWSTVYDKNIIDTEVALELAFFHGVSTQKMVNKLKEWQYNYLTATYLILLKKKELNLSFSLPMYRAANKIEHVLHSPTIHKSLENDLDVAHEDFTNDKLGHDRVSDTSTGAVACVSPVSKFIRSPHLANRRNIDIGTPIISARQKQRLAKEGQLTPAFTDNKENYASVRVRGPIKLEKNGANSIYATPARPVMPAMGSNRHAYNRTRSTERNPNFYTPDSAVSTMDDSSQSANSRDCGTPRSRSKTSQIPRRVFTSLERGGAKLKNLLTPKKFSTAKDEPMCLNLQEGTKLANLSITSSNDAAKVREQLLKVLLELDIAVTANKWKISGKKSGLPGYPDTTVELEIVKVETLNLVGVLRRRLTGDGLTYKKICEQVLALAGL</sequence>
<name>A0AC34QV51_9BILA</name>